<gene>
    <name evidence="2" type="ORF">EYF80_067529</name>
</gene>
<feature type="region of interest" description="Disordered" evidence="1">
    <location>
        <begin position="1"/>
        <end position="29"/>
    </location>
</feature>
<name>A0A4Z2E0X0_9TELE</name>
<comment type="caution">
    <text evidence="2">The sequence shown here is derived from an EMBL/GenBank/DDBJ whole genome shotgun (WGS) entry which is preliminary data.</text>
</comment>
<organism evidence="2 3">
    <name type="scientific">Liparis tanakae</name>
    <name type="common">Tanaka's snailfish</name>
    <dbReference type="NCBI Taxonomy" id="230148"/>
    <lineage>
        <taxon>Eukaryota</taxon>
        <taxon>Metazoa</taxon>
        <taxon>Chordata</taxon>
        <taxon>Craniata</taxon>
        <taxon>Vertebrata</taxon>
        <taxon>Euteleostomi</taxon>
        <taxon>Actinopterygii</taxon>
        <taxon>Neopterygii</taxon>
        <taxon>Teleostei</taxon>
        <taxon>Neoteleostei</taxon>
        <taxon>Acanthomorphata</taxon>
        <taxon>Eupercaria</taxon>
        <taxon>Perciformes</taxon>
        <taxon>Cottioidei</taxon>
        <taxon>Cottales</taxon>
        <taxon>Liparidae</taxon>
        <taxon>Liparis</taxon>
    </lineage>
</organism>
<proteinExistence type="predicted"/>
<dbReference type="EMBL" id="SRLO01022875">
    <property type="protein sequence ID" value="TNN22358.1"/>
    <property type="molecule type" value="Genomic_DNA"/>
</dbReference>
<protein>
    <submittedName>
        <fullName evidence="2">Uncharacterized protein</fullName>
    </submittedName>
</protein>
<evidence type="ECO:0000313" key="3">
    <source>
        <dbReference type="Proteomes" id="UP000314294"/>
    </source>
</evidence>
<evidence type="ECO:0000256" key="1">
    <source>
        <dbReference type="SAM" id="MobiDB-lite"/>
    </source>
</evidence>
<accession>A0A4Z2E0X0</accession>
<dbReference type="Proteomes" id="UP000314294">
    <property type="component" value="Unassembled WGS sequence"/>
</dbReference>
<dbReference type="AlphaFoldDB" id="A0A4Z2E0X0"/>
<sequence length="29" mass="3076">MAALWGSRRFRRSAMASAGTRAPPGPSTK</sequence>
<evidence type="ECO:0000313" key="2">
    <source>
        <dbReference type="EMBL" id="TNN22358.1"/>
    </source>
</evidence>
<keyword evidence="3" id="KW-1185">Reference proteome</keyword>
<reference evidence="2 3" key="1">
    <citation type="submission" date="2019-03" db="EMBL/GenBank/DDBJ databases">
        <title>First draft genome of Liparis tanakae, snailfish: a comprehensive survey of snailfish specific genes.</title>
        <authorList>
            <person name="Kim W."/>
            <person name="Song I."/>
            <person name="Jeong J.-H."/>
            <person name="Kim D."/>
            <person name="Kim S."/>
            <person name="Ryu S."/>
            <person name="Song J.Y."/>
            <person name="Lee S.K."/>
        </authorList>
    </citation>
    <scope>NUCLEOTIDE SEQUENCE [LARGE SCALE GENOMIC DNA]</scope>
    <source>
        <tissue evidence="2">Muscle</tissue>
    </source>
</reference>